<gene>
    <name evidence="1" type="ORF">PACLA_8A012086</name>
</gene>
<dbReference type="OrthoDB" id="5967843at2759"/>
<proteinExistence type="predicted"/>
<keyword evidence="2" id="KW-1185">Reference proteome</keyword>
<sequence length="465" mass="53273">MKNFQVSPKASELLMIRYRGIAFFECEDKQQSTEKSVIGRILTKYKILDVDISSSEDFLVCGYEKRGVEMFSLSDFKHVWKIDDFVVERGSTCHLALPIDILKPPRCIVFHPCRNIIFPGQLKHVLNLQGQFESGPIVCEQIPNKFTNRCFSHDNSKMVTNYGIHLTVWNLVENKKIVSLSCRSELLSMLFSANDRFIGTTNIDEVCVYDTENSYTMISRSCAGNFEVLVSTFYSDSWYCFKLISLLVLKSKNEIVKHDLTNTPVPERFIILWPTNARASAKFQVVMESEDRTWFRKAGSGYFFILSNGSALVSSYYRNEIKLLMLTELIQNSKVMKGSDPLLYLRYAKSCSVSVDGTYIYTHDNRGILHIMKLSRPQLVKSKKLGQIKDNLIPFVPVTNGVFFRGEVRKSLWKLFIGKDESFSGIPELWNSEVTQRLVSFPELIGTCYCRSVVQDLVACIMESQ</sequence>
<evidence type="ECO:0000313" key="2">
    <source>
        <dbReference type="Proteomes" id="UP001152795"/>
    </source>
</evidence>
<dbReference type="SUPFAM" id="SSF69322">
    <property type="entry name" value="Tricorn protease domain 2"/>
    <property type="match status" value="1"/>
</dbReference>
<comment type="caution">
    <text evidence="1">The sequence shown here is derived from an EMBL/GenBank/DDBJ whole genome shotgun (WGS) entry which is preliminary data.</text>
</comment>
<reference evidence="1" key="1">
    <citation type="submission" date="2020-04" db="EMBL/GenBank/DDBJ databases">
        <authorList>
            <person name="Alioto T."/>
            <person name="Alioto T."/>
            <person name="Gomez Garrido J."/>
        </authorList>
    </citation>
    <scope>NUCLEOTIDE SEQUENCE</scope>
    <source>
        <strain evidence="1">A484AB</strain>
    </source>
</reference>
<accession>A0A7D9K1K3</accession>
<dbReference type="Gene3D" id="2.130.10.10">
    <property type="entry name" value="YVTN repeat-like/Quinoprotein amine dehydrogenase"/>
    <property type="match status" value="1"/>
</dbReference>
<keyword evidence="1" id="KW-0436">Ligase</keyword>
<dbReference type="GO" id="GO:0016874">
    <property type="term" value="F:ligase activity"/>
    <property type="evidence" value="ECO:0007669"/>
    <property type="project" value="UniProtKB-KW"/>
</dbReference>
<dbReference type="InterPro" id="IPR015943">
    <property type="entry name" value="WD40/YVTN_repeat-like_dom_sf"/>
</dbReference>
<dbReference type="AlphaFoldDB" id="A0A7D9K1K3"/>
<name>A0A7D9K1K3_PARCT</name>
<feature type="non-terminal residue" evidence="1">
    <location>
        <position position="465"/>
    </location>
</feature>
<protein>
    <submittedName>
        <fullName evidence="1">E3 ubiquitin- ligase DZIP3</fullName>
    </submittedName>
</protein>
<dbReference type="Proteomes" id="UP001152795">
    <property type="component" value="Unassembled WGS sequence"/>
</dbReference>
<evidence type="ECO:0000313" key="1">
    <source>
        <dbReference type="EMBL" id="CAB4039442.1"/>
    </source>
</evidence>
<dbReference type="EMBL" id="CACRXK020025389">
    <property type="protein sequence ID" value="CAB4039442.1"/>
    <property type="molecule type" value="Genomic_DNA"/>
</dbReference>
<organism evidence="1 2">
    <name type="scientific">Paramuricea clavata</name>
    <name type="common">Red gorgonian</name>
    <name type="synonym">Violescent sea-whip</name>
    <dbReference type="NCBI Taxonomy" id="317549"/>
    <lineage>
        <taxon>Eukaryota</taxon>
        <taxon>Metazoa</taxon>
        <taxon>Cnidaria</taxon>
        <taxon>Anthozoa</taxon>
        <taxon>Octocorallia</taxon>
        <taxon>Malacalcyonacea</taxon>
        <taxon>Plexauridae</taxon>
        <taxon>Paramuricea</taxon>
    </lineage>
</organism>